<comment type="subcellular location">
    <subcellularLocation>
        <location evidence="2">Cell membrane</location>
        <topology evidence="2">Multi-pass membrane protein</topology>
    </subcellularLocation>
</comment>
<keyword evidence="6" id="KW-0050">Antiport</keyword>
<evidence type="ECO:0000256" key="7">
    <source>
        <dbReference type="ARBA" id="ARBA00022475"/>
    </source>
</evidence>
<dbReference type="PANTHER" id="PTHR43298">
    <property type="entry name" value="MULTIDRUG RESISTANCE PROTEIN NORM-RELATED"/>
    <property type="match status" value="1"/>
</dbReference>
<evidence type="ECO:0000256" key="2">
    <source>
        <dbReference type="ARBA" id="ARBA00004651"/>
    </source>
</evidence>
<feature type="transmembrane region" description="Helical" evidence="13">
    <location>
        <begin position="384"/>
        <end position="403"/>
    </location>
</feature>
<keyword evidence="5" id="KW-0813">Transport</keyword>
<dbReference type="InterPro" id="IPR048279">
    <property type="entry name" value="MdtK-like"/>
</dbReference>
<keyword evidence="7" id="KW-1003">Cell membrane</keyword>
<feature type="transmembrane region" description="Helical" evidence="13">
    <location>
        <begin position="162"/>
        <end position="184"/>
    </location>
</feature>
<dbReference type="Pfam" id="PF01554">
    <property type="entry name" value="MatE"/>
    <property type="match status" value="2"/>
</dbReference>
<keyword evidence="9 13" id="KW-1133">Transmembrane helix</keyword>
<evidence type="ECO:0000256" key="12">
    <source>
        <dbReference type="ARBA" id="ARBA00031636"/>
    </source>
</evidence>
<dbReference type="Proteomes" id="UP001524502">
    <property type="component" value="Unassembled WGS sequence"/>
</dbReference>
<feature type="transmembrane region" description="Helical" evidence="13">
    <location>
        <begin position="357"/>
        <end position="377"/>
    </location>
</feature>
<dbReference type="NCBIfam" id="TIGR00797">
    <property type="entry name" value="matE"/>
    <property type="match status" value="1"/>
</dbReference>
<accession>A0ABT1RP05</accession>
<evidence type="ECO:0000256" key="8">
    <source>
        <dbReference type="ARBA" id="ARBA00022692"/>
    </source>
</evidence>
<feature type="transmembrane region" description="Helical" evidence="13">
    <location>
        <begin position="255"/>
        <end position="276"/>
    </location>
</feature>
<dbReference type="RefSeq" id="WP_256132113.1">
    <property type="nucleotide sequence ID" value="NZ_JANFXK010000009.1"/>
</dbReference>
<evidence type="ECO:0000256" key="1">
    <source>
        <dbReference type="ARBA" id="ARBA00003408"/>
    </source>
</evidence>
<evidence type="ECO:0000256" key="4">
    <source>
        <dbReference type="ARBA" id="ARBA00020268"/>
    </source>
</evidence>
<keyword evidence="15" id="KW-1185">Reference proteome</keyword>
<evidence type="ECO:0000256" key="9">
    <source>
        <dbReference type="ARBA" id="ARBA00022989"/>
    </source>
</evidence>
<comment type="similarity">
    <text evidence="3">Belongs to the multi antimicrobial extrusion (MATE) (TC 2.A.66.1) family.</text>
</comment>
<dbReference type="InterPro" id="IPR002528">
    <property type="entry name" value="MATE_fam"/>
</dbReference>
<feature type="transmembrane region" description="Helical" evidence="13">
    <location>
        <begin position="133"/>
        <end position="155"/>
    </location>
</feature>
<comment type="function">
    <text evidence="1">Multidrug efflux pump.</text>
</comment>
<sequence length="448" mass="49163">MQIDLTEGKVTRSMLLFALPLILGNLLQQLYNIVDTLIVGRILGPGALAAVGSSFTLMVFLTSIILGLCMGSSVTFSMFYGAKKENAFRSSLSFSFFFIGLLTIGITCAVFLFTGPIMSILKIPPEIYDETKVYLRIVFIGILFTFVFNYFAAVLRSIGNSVVPLIFLGIASLINIGLDLLFILSFGLGIAGAAWATVIAQFISAAGLALYCFRRLPILRIEKRHMRPPKAICWSIIRLSLLTSIQQSIMNFGILMIQGLVNSFGVAVMAAFAAAVKIDAFAYMPVQDFGNAFSTYIAQNFGAEKKDRIRRGIRSAGLCALVFCIVISALVCCFAEPLMKIFISSSETEIIRIGVGYLRIEGAFYCGIGILFLLYGFYRGIGRAGISVILTIVSLGTRVLLAYTLAPTAAGLLGIWWAIPIGWFLADLIGILYYFRLKRRPSMHSWMH</sequence>
<evidence type="ECO:0000256" key="5">
    <source>
        <dbReference type="ARBA" id="ARBA00022448"/>
    </source>
</evidence>
<gene>
    <name evidence="14" type="ORF">NE619_09280</name>
</gene>
<feature type="transmembrane region" description="Helical" evidence="13">
    <location>
        <begin position="92"/>
        <end position="113"/>
    </location>
</feature>
<evidence type="ECO:0000256" key="6">
    <source>
        <dbReference type="ARBA" id="ARBA00022449"/>
    </source>
</evidence>
<organism evidence="14 15">
    <name type="scientific">Anaerovorax odorimutans</name>
    <dbReference type="NCBI Taxonomy" id="109327"/>
    <lineage>
        <taxon>Bacteria</taxon>
        <taxon>Bacillati</taxon>
        <taxon>Bacillota</taxon>
        <taxon>Clostridia</taxon>
        <taxon>Peptostreptococcales</taxon>
        <taxon>Anaerovoracaceae</taxon>
        <taxon>Anaerovorax</taxon>
    </lineage>
</organism>
<dbReference type="PIRSF" id="PIRSF006603">
    <property type="entry name" value="DinF"/>
    <property type="match status" value="1"/>
</dbReference>
<dbReference type="InterPro" id="IPR050222">
    <property type="entry name" value="MATE_MdtK"/>
</dbReference>
<name>A0ABT1RP05_9FIRM</name>
<feature type="transmembrane region" description="Helical" evidence="13">
    <location>
        <begin position="231"/>
        <end position="249"/>
    </location>
</feature>
<feature type="transmembrane region" description="Helical" evidence="13">
    <location>
        <begin position="315"/>
        <end position="337"/>
    </location>
</feature>
<evidence type="ECO:0000256" key="13">
    <source>
        <dbReference type="SAM" id="Phobius"/>
    </source>
</evidence>
<evidence type="ECO:0000313" key="14">
    <source>
        <dbReference type="EMBL" id="MCQ4636922.1"/>
    </source>
</evidence>
<evidence type="ECO:0000313" key="15">
    <source>
        <dbReference type="Proteomes" id="UP001524502"/>
    </source>
</evidence>
<keyword evidence="8 13" id="KW-0812">Transmembrane</keyword>
<evidence type="ECO:0000256" key="3">
    <source>
        <dbReference type="ARBA" id="ARBA00010199"/>
    </source>
</evidence>
<feature type="transmembrane region" description="Helical" evidence="13">
    <location>
        <begin position="415"/>
        <end position="435"/>
    </location>
</feature>
<feature type="transmembrane region" description="Helical" evidence="13">
    <location>
        <begin position="54"/>
        <end position="80"/>
    </location>
</feature>
<evidence type="ECO:0000256" key="10">
    <source>
        <dbReference type="ARBA" id="ARBA00023065"/>
    </source>
</evidence>
<feature type="transmembrane region" description="Helical" evidence="13">
    <location>
        <begin position="190"/>
        <end position="211"/>
    </location>
</feature>
<reference evidence="14 15" key="1">
    <citation type="submission" date="2022-06" db="EMBL/GenBank/DDBJ databases">
        <title>Isolation of gut microbiota from human fecal samples.</title>
        <authorList>
            <person name="Pamer E.G."/>
            <person name="Barat B."/>
            <person name="Waligurski E."/>
            <person name="Medina S."/>
            <person name="Paddock L."/>
            <person name="Mostad J."/>
        </authorList>
    </citation>
    <scope>NUCLEOTIDE SEQUENCE [LARGE SCALE GENOMIC DNA]</scope>
    <source>
        <strain evidence="14 15">SL.3.17</strain>
    </source>
</reference>
<keyword evidence="10" id="KW-0406">Ion transport</keyword>
<feature type="transmembrane region" description="Helical" evidence="13">
    <location>
        <begin position="12"/>
        <end position="34"/>
    </location>
</feature>
<keyword evidence="11 13" id="KW-0472">Membrane</keyword>
<comment type="caution">
    <text evidence="14">The sequence shown here is derived from an EMBL/GenBank/DDBJ whole genome shotgun (WGS) entry which is preliminary data.</text>
</comment>
<dbReference type="CDD" id="cd13138">
    <property type="entry name" value="MATE_yoeA_like"/>
    <property type="match status" value="1"/>
</dbReference>
<protein>
    <recommendedName>
        <fullName evidence="4">Probable multidrug resistance protein NorM</fullName>
    </recommendedName>
    <alternativeName>
        <fullName evidence="12">Multidrug-efflux transporter</fullName>
    </alternativeName>
</protein>
<dbReference type="PANTHER" id="PTHR43298:SF2">
    <property type="entry name" value="FMN_FAD EXPORTER YEEO-RELATED"/>
    <property type="match status" value="1"/>
</dbReference>
<dbReference type="EMBL" id="JANFXK010000009">
    <property type="protein sequence ID" value="MCQ4636922.1"/>
    <property type="molecule type" value="Genomic_DNA"/>
</dbReference>
<proteinExistence type="inferred from homology"/>
<evidence type="ECO:0000256" key="11">
    <source>
        <dbReference type="ARBA" id="ARBA00023136"/>
    </source>
</evidence>